<comment type="caution">
    <text evidence="2">The sequence shown here is derived from an EMBL/GenBank/DDBJ whole genome shotgun (WGS) entry which is preliminary data.</text>
</comment>
<gene>
    <name evidence="2" type="ORF">EZS28_039241</name>
</gene>
<reference evidence="2 3" key="1">
    <citation type="submission" date="2019-03" db="EMBL/GenBank/DDBJ databases">
        <title>Single cell metagenomics reveals metabolic interactions within the superorganism composed of flagellate Streblomastix strix and complex community of Bacteroidetes bacteria on its surface.</title>
        <authorList>
            <person name="Treitli S.C."/>
            <person name="Kolisko M."/>
            <person name="Husnik F."/>
            <person name="Keeling P."/>
            <person name="Hampl V."/>
        </authorList>
    </citation>
    <scope>NUCLEOTIDE SEQUENCE [LARGE SCALE GENOMIC DNA]</scope>
    <source>
        <strain evidence="2">ST1C</strain>
    </source>
</reference>
<evidence type="ECO:0000313" key="2">
    <source>
        <dbReference type="EMBL" id="KAA6365232.1"/>
    </source>
</evidence>
<dbReference type="AlphaFoldDB" id="A0A5J4U5I5"/>
<organism evidence="2 3">
    <name type="scientific">Streblomastix strix</name>
    <dbReference type="NCBI Taxonomy" id="222440"/>
    <lineage>
        <taxon>Eukaryota</taxon>
        <taxon>Metamonada</taxon>
        <taxon>Preaxostyla</taxon>
        <taxon>Oxymonadida</taxon>
        <taxon>Streblomastigidae</taxon>
        <taxon>Streblomastix</taxon>
    </lineage>
</organism>
<evidence type="ECO:0000313" key="3">
    <source>
        <dbReference type="Proteomes" id="UP000324800"/>
    </source>
</evidence>
<feature type="region of interest" description="Disordered" evidence="1">
    <location>
        <begin position="57"/>
        <end position="176"/>
    </location>
</feature>
<dbReference type="EMBL" id="SNRW01020679">
    <property type="protein sequence ID" value="KAA6365232.1"/>
    <property type="molecule type" value="Genomic_DNA"/>
</dbReference>
<feature type="compositionally biased region" description="Low complexity" evidence="1">
    <location>
        <begin position="97"/>
        <end position="137"/>
    </location>
</feature>
<evidence type="ECO:0000256" key="1">
    <source>
        <dbReference type="SAM" id="MobiDB-lite"/>
    </source>
</evidence>
<accession>A0A5J4U5I5</accession>
<name>A0A5J4U5I5_9EUKA</name>
<sequence length="176" mass="19844">KNRAQIQINRWSGHSDASATVRVNNDTNNNDTITNILEQTGKQPSVKERCLLFELCPNNQGSSHQRKDCDIIRPQGGDAAEPDAIVTPLGPLNASKDNNSNDNQRNNNDDNNNINNQNNQNNSNDEINNNRNNYKQRNSNEDAVNKQSNNDDDTDNKQRNDNDDANNNNDDKIEQE</sequence>
<feature type="non-terminal residue" evidence="2">
    <location>
        <position position="1"/>
    </location>
</feature>
<proteinExistence type="predicted"/>
<protein>
    <submittedName>
        <fullName evidence="2">Uncharacterized protein</fullName>
    </submittedName>
</protein>
<dbReference type="Proteomes" id="UP000324800">
    <property type="component" value="Unassembled WGS sequence"/>
</dbReference>